<comment type="caution">
    <text evidence="2">The sequence shown here is derived from an EMBL/GenBank/DDBJ whole genome shotgun (WGS) entry which is preliminary data.</text>
</comment>
<reference evidence="2 3" key="1">
    <citation type="journal article" date="2010" name="J. Bacteriol.">
        <title>Genome sequence of Lentisphaera araneosa HTCC2155T, the type species of the order Lentisphaerales in the phylum Lentisphaerae.</title>
        <authorList>
            <person name="Thrash J.C."/>
            <person name="Cho J.C."/>
            <person name="Vergin K.L."/>
            <person name="Morris R.M."/>
            <person name="Giovannoni S.J."/>
        </authorList>
    </citation>
    <scope>NUCLEOTIDE SEQUENCE [LARGE SCALE GENOMIC DNA]</scope>
    <source>
        <strain evidence="2 3">HTCC2155</strain>
    </source>
</reference>
<dbReference type="Pfam" id="PF01261">
    <property type="entry name" value="AP_endonuc_2"/>
    <property type="match status" value="1"/>
</dbReference>
<dbReference type="STRING" id="313628.LNTAR_05659"/>
<dbReference type="PANTHER" id="PTHR12110">
    <property type="entry name" value="HYDROXYPYRUVATE ISOMERASE"/>
    <property type="match status" value="1"/>
</dbReference>
<keyword evidence="3" id="KW-1185">Reference proteome</keyword>
<organism evidence="2 3">
    <name type="scientific">Lentisphaera araneosa HTCC2155</name>
    <dbReference type="NCBI Taxonomy" id="313628"/>
    <lineage>
        <taxon>Bacteria</taxon>
        <taxon>Pseudomonadati</taxon>
        <taxon>Lentisphaerota</taxon>
        <taxon>Lentisphaeria</taxon>
        <taxon>Lentisphaerales</taxon>
        <taxon>Lentisphaeraceae</taxon>
        <taxon>Lentisphaera</taxon>
    </lineage>
</organism>
<protein>
    <recommendedName>
        <fullName evidence="1">Xylose isomerase-like TIM barrel domain-containing protein</fullName>
    </recommendedName>
</protein>
<dbReference type="Proteomes" id="UP000004947">
    <property type="component" value="Unassembled WGS sequence"/>
</dbReference>
<dbReference type="Gene3D" id="3.20.20.150">
    <property type="entry name" value="Divalent-metal-dependent TIM barrel enzymes"/>
    <property type="match status" value="1"/>
</dbReference>
<feature type="domain" description="Xylose isomerase-like TIM barrel" evidence="1">
    <location>
        <begin position="76"/>
        <end position="280"/>
    </location>
</feature>
<dbReference type="RefSeq" id="WP_007279722.1">
    <property type="nucleotide sequence ID" value="NZ_ABCK01000016.1"/>
</dbReference>
<dbReference type="InterPro" id="IPR013022">
    <property type="entry name" value="Xyl_isomerase-like_TIM-brl"/>
</dbReference>
<dbReference type="InterPro" id="IPR036237">
    <property type="entry name" value="Xyl_isomerase-like_sf"/>
</dbReference>
<dbReference type="OrthoDB" id="180881at2"/>
<evidence type="ECO:0000313" key="2">
    <source>
        <dbReference type="EMBL" id="EDM26436.1"/>
    </source>
</evidence>
<accession>A6DPE0</accession>
<name>A6DPE0_9BACT</name>
<sequence length="355" mass="39676">MNRKTFLKSSAIIGAGLFFESCQSPANDSPKKLALGFDNFSIRAWNWDADQLLDYAAKQKLDTVLFSDLDVYKSHNPAYLKDLAKKAQSLGIKIQAGTGGICGSVKNYNDKWGTDIEHLKLAIKIANLVGSDVARCYMGSAELRREPKGLEPHMGRVVTVCKTVESYAKDHGIKIAIENHAGDMAAYQLKDLIERAGPDYVGATIDPGNAAFTLEDPIENLKILGPYVLSSGIRDTAIFKNDTGGITANWCKMGEGSVDWTQYFELWRKLCPDAPVQLEIISTWGKTIAPKTDEAFWKNYQDIRDVDYKAFEKLATQWKKAPLHLHKDRHSKEFMLTDLENSLDYCKNTLKLGLK</sequence>
<evidence type="ECO:0000259" key="1">
    <source>
        <dbReference type="Pfam" id="PF01261"/>
    </source>
</evidence>
<dbReference type="eggNOG" id="COG1082">
    <property type="taxonomic scope" value="Bacteria"/>
</dbReference>
<dbReference type="SUPFAM" id="SSF51658">
    <property type="entry name" value="Xylose isomerase-like"/>
    <property type="match status" value="1"/>
</dbReference>
<dbReference type="PANTHER" id="PTHR12110:SF53">
    <property type="entry name" value="BLR5974 PROTEIN"/>
    <property type="match status" value="1"/>
</dbReference>
<gene>
    <name evidence="2" type="ORF">LNTAR_05659</name>
</gene>
<dbReference type="InterPro" id="IPR050312">
    <property type="entry name" value="IolE/XylAMocC-like"/>
</dbReference>
<dbReference type="AlphaFoldDB" id="A6DPE0"/>
<evidence type="ECO:0000313" key="3">
    <source>
        <dbReference type="Proteomes" id="UP000004947"/>
    </source>
</evidence>
<proteinExistence type="predicted"/>
<dbReference type="EMBL" id="ABCK01000016">
    <property type="protein sequence ID" value="EDM26436.1"/>
    <property type="molecule type" value="Genomic_DNA"/>
</dbReference>